<feature type="compositionally biased region" description="Low complexity" evidence="1">
    <location>
        <begin position="334"/>
        <end position="343"/>
    </location>
</feature>
<feature type="region of interest" description="Disordered" evidence="1">
    <location>
        <begin position="162"/>
        <end position="184"/>
    </location>
</feature>
<sequence>MFHPTSTQAKEPEPPALKYPYLLHRTYLCGHPDEFIKVSSNPNPVPVLKIYTVQHTYLPPSPSLLDQSYKQTLERCPLCARQHQAHKAREKPREPVRSLEAHRGEVQARLSQGYTKDGFLQALARYRFQSASRVPVAWKDEGPDDAVHNLLKEVYGKTTAERDYRPHAPVPYGERSDKYAEGPGWPTCNHIGEITRGEETRQTYTIQVEVYEALIPSPPPPEPQRHSDSALLNENRRAWPGEENASPIQASNRDSASTSLSFGDQPRNRAQFPSRTLSARGRGGQPLPILRNRRDMLKERIAAPSPRTASPQVPQSPQSPRTPRDSDGAPIERSPYGSPNSGSYGAGGWSNRGSQEGVHRQGSIHRSPNEQPVRHPYEYVPHSPQENAPSSPLGRAHPGPYGGVHGGYNRSANEDAHWNWNSSGSPTSSPFAEVTRSPYSYSPHRVYEDHPPQSLRRGSRASFTHRNSQGSSNRRSSDGAHYGSAEYLDHRPAEVAPRSRYEYAPHGGFEGIRRGSSGRGDGRRRAGSRPEPSQYLQPDAQDEDSDSDASSVGRW</sequence>
<feature type="region of interest" description="Disordered" evidence="1">
    <location>
        <begin position="242"/>
        <end position="555"/>
    </location>
</feature>
<dbReference type="OrthoDB" id="3794611at2759"/>
<keyword evidence="3" id="KW-1185">Reference proteome</keyword>
<feature type="compositionally biased region" description="Basic and acidic residues" evidence="1">
    <location>
        <begin position="292"/>
        <end position="301"/>
    </location>
</feature>
<proteinExistence type="predicted"/>
<evidence type="ECO:0000313" key="2">
    <source>
        <dbReference type="EMBL" id="KAF2689057.1"/>
    </source>
</evidence>
<feature type="compositionally biased region" description="Polar residues" evidence="1">
    <location>
        <begin position="419"/>
        <end position="430"/>
    </location>
</feature>
<accession>A0A6G1JER2</accession>
<dbReference type="AlphaFoldDB" id="A0A6G1JER2"/>
<dbReference type="EMBL" id="MU005572">
    <property type="protein sequence ID" value="KAF2689057.1"/>
    <property type="molecule type" value="Genomic_DNA"/>
</dbReference>
<dbReference type="Proteomes" id="UP000799291">
    <property type="component" value="Unassembled WGS sequence"/>
</dbReference>
<protein>
    <submittedName>
        <fullName evidence="2">Uncharacterized protein</fullName>
    </submittedName>
</protein>
<feature type="compositionally biased region" description="Polar residues" evidence="1">
    <location>
        <begin position="246"/>
        <end position="262"/>
    </location>
</feature>
<gene>
    <name evidence="2" type="ORF">K458DRAFT_383723</name>
</gene>
<feature type="compositionally biased region" description="Basic and acidic residues" evidence="1">
    <location>
        <begin position="487"/>
        <end position="503"/>
    </location>
</feature>
<evidence type="ECO:0000313" key="3">
    <source>
        <dbReference type="Proteomes" id="UP000799291"/>
    </source>
</evidence>
<organism evidence="2 3">
    <name type="scientific">Lentithecium fluviatile CBS 122367</name>
    <dbReference type="NCBI Taxonomy" id="1168545"/>
    <lineage>
        <taxon>Eukaryota</taxon>
        <taxon>Fungi</taxon>
        <taxon>Dikarya</taxon>
        <taxon>Ascomycota</taxon>
        <taxon>Pezizomycotina</taxon>
        <taxon>Dothideomycetes</taxon>
        <taxon>Pleosporomycetidae</taxon>
        <taxon>Pleosporales</taxon>
        <taxon>Massarineae</taxon>
        <taxon>Lentitheciaceae</taxon>
        <taxon>Lentithecium</taxon>
    </lineage>
</organism>
<feature type="compositionally biased region" description="Low complexity" evidence="1">
    <location>
        <begin position="310"/>
        <end position="319"/>
    </location>
</feature>
<name>A0A6G1JER2_9PLEO</name>
<reference evidence="2" key="1">
    <citation type="journal article" date="2020" name="Stud. Mycol.">
        <title>101 Dothideomycetes genomes: a test case for predicting lifestyles and emergence of pathogens.</title>
        <authorList>
            <person name="Haridas S."/>
            <person name="Albert R."/>
            <person name="Binder M."/>
            <person name="Bloem J."/>
            <person name="Labutti K."/>
            <person name="Salamov A."/>
            <person name="Andreopoulos B."/>
            <person name="Baker S."/>
            <person name="Barry K."/>
            <person name="Bills G."/>
            <person name="Bluhm B."/>
            <person name="Cannon C."/>
            <person name="Castanera R."/>
            <person name="Culley D."/>
            <person name="Daum C."/>
            <person name="Ezra D."/>
            <person name="Gonzalez J."/>
            <person name="Henrissat B."/>
            <person name="Kuo A."/>
            <person name="Liang C."/>
            <person name="Lipzen A."/>
            <person name="Lutzoni F."/>
            <person name="Magnuson J."/>
            <person name="Mondo S."/>
            <person name="Nolan M."/>
            <person name="Ohm R."/>
            <person name="Pangilinan J."/>
            <person name="Park H.-J."/>
            <person name="Ramirez L."/>
            <person name="Alfaro M."/>
            <person name="Sun H."/>
            <person name="Tritt A."/>
            <person name="Yoshinaga Y."/>
            <person name="Zwiers L.-H."/>
            <person name="Turgeon B."/>
            <person name="Goodwin S."/>
            <person name="Spatafora J."/>
            <person name="Crous P."/>
            <person name="Grigoriev I."/>
        </authorList>
    </citation>
    <scope>NUCLEOTIDE SEQUENCE</scope>
    <source>
        <strain evidence="2">CBS 122367</strain>
    </source>
</reference>
<evidence type="ECO:0000256" key="1">
    <source>
        <dbReference type="SAM" id="MobiDB-lite"/>
    </source>
</evidence>